<dbReference type="CDD" id="cd02553">
    <property type="entry name" value="PseudoU_synth_RsuA"/>
    <property type="match status" value="1"/>
</dbReference>
<keyword evidence="3 5" id="KW-0413">Isomerase</keyword>
<accession>A0ABW4Z9J3</accession>
<evidence type="ECO:0000313" key="8">
    <source>
        <dbReference type="Proteomes" id="UP001597389"/>
    </source>
</evidence>
<proteinExistence type="inferred from homology"/>
<evidence type="ECO:0000256" key="2">
    <source>
        <dbReference type="ARBA" id="ARBA00022884"/>
    </source>
</evidence>
<dbReference type="CDD" id="cd00165">
    <property type="entry name" value="S4"/>
    <property type="match status" value="1"/>
</dbReference>
<comment type="similarity">
    <text evidence="1 5">Belongs to the pseudouridine synthase RsuA family.</text>
</comment>
<dbReference type="InterPro" id="IPR050343">
    <property type="entry name" value="RsuA_PseudoU_synthase"/>
</dbReference>
<feature type="domain" description="RNA-binding S4" evidence="6">
    <location>
        <begin position="1"/>
        <end position="63"/>
    </location>
</feature>
<dbReference type="InterPro" id="IPR042092">
    <property type="entry name" value="PsdUridine_s_RsuA/RluB/E/F_cat"/>
</dbReference>
<evidence type="ECO:0000256" key="4">
    <source>
        <dbReference type="PROSITE-ProRule" id="PRU00182"/>
    </source>
</evidence>
<evidence type="ECO:0000313" key="7">
    <source>
        <dbReference type="EMBL" id="MFD2158666.1"/>
    </source>
</evidence>
<dbReference type="NCBIfam" id="TIGR00093">
    <property type="entry name" value="pseudouridine synthase"/>
    <property type="match status" value="1"/>
</dbReference>
<evidence type="ECO:0000256" key="1">
    <source>
        <dbReference type="ARBA" id="ARBA00008348"/>
    </source>
</evidence>
<dbReference type="EC" id="5.4.99.-" evidence="5"/>
<sequence>MRLDKFIATHSDATRTLAKAAIKSGQVRVNGEVVRDQGKKVSEKDVIKVHGQLIEESGEVYLALYKPEGVLSSTGAEEEDDTVIDLVDGYTHKELHVAGRLDKDTTGLVLLTSDGKWSHRVTSPKFSCEKVYHVGLADPIDEEVVEIFAEGLMLRGEDKATLPARLELLGEREGRLTLTEGKYHQVKRMFGAIGNKVVTLKRESIGQVTLGDLEPGEFYALDAEDIESFLK</sequence>
<dbReference type="SUPFAM" id="SSF55120">
    <property type="entry name" value="Pseudouridine synthase"/>
    <property type="match status" value="1"/>
</dbReference>
<name>A0ABW4Z9J3_9BACT</name>
<dbReference type="Proteomes" id="UP001597389">
    <property type="component" value="Unassembled WGS sequence"/>
</dbReference>
<dbReference type="Pfam" id="PF00849">
    <property type="entry name" value="PseudoU_synth_2"/>
    <property type="match status" value="1"/>
</dbReference>
<dbReference type="SMART" id="SM00363">
    <property type="entry name" value="S4"/>
    <property type="match status" value="1"/>
</dbReference>
<dbReference type="Gene3D" id="3.10.290.10">
    <property type="entry name" value="RNA-binding S4 domain"/>
    <property type="match status" value="1"/>
</dbReference>
<comment type="caution">
    <text evidence="7">The sequence shown here is derived from an EMBL/GenBank/DDBJ whole genome shotgun (WGS) entry which is preliminary data.</text>
</comment>
<dbReference type="SUPFAM" id="SSF55174">
    <property type="entry name" value="Alpha-L RNA-binding motif"/>
    <property type="match status" value="1"/>
</dbReference>
<dbReference type="PANTHER" id="PTHR47683:SF4">
    <property type="entry name" value="PSEUDOURIDINE SYNTHASE"/>
    <property type="match status" value="1"/>
</dbReference>
<dbReference type="EMBL" id="JBHUJB010000031">
    <property type="protein sequence ID" value="MFD2158666.1"/>
    <property type="molecule type" value="Genomic_DNA"/>
</dbReference>
<keyword evidence="8" id="KW-1185">Reference proteome</keyword>
<dbReference type="GO" id="GO:0016853">
    <property type="term" value="F:isomerase activity"/>
    <property type="evidence" value="ECO:0007669"/>
    <property type="project" value="UniProtKB-KW"/>
</dbReference>
<dbReference type="Gene3D" id="3.30.70.580">
    <property type="entry name" value="Pseudouridine synthase I, catalytic domain, N-terminal subdomain"/>
    <property type="match status" value="1"/>
</dbReference>
<evidence type="ECO:0000259" key="6">
    <source>
        <dbReference type="SMART" id="SM00363"/>
    </source>
</evidence>
<keyword evidence="2 4" id="KW-0694">RNA-binding</keyword>
<dbReference type="Gene3D" id="3.30.70.1560">
    <property type="entry name" value="Alpha-L RNA-binding motif"/>
    <property type="match status" value="1"/>
</dbReference>
<protein>
    <recommendedName>
        <fullName evidence="5">Pseudouridine synthase</fullName>
        <ecNumber evidence="5">5.4.99.-</ecNumber>
    </recommendedName>
</protein>
<reference evidence="8" key="1">
    <citation type="journal article" date="2019" name="Int. J. Syst. Evol. Microbiol.">
        <title>The Global Catalogue of Microorganisms (GCM) 10K type strain sequencing project: providing services to taxonomists for standard genome sequencing and annotation.</title>
        <authorList>
            <consortium name="The Broad Institute Genomics Platform"/>
            <consortium name="The Broad Institute Genome Sequencing Center for Infectious Disease"/>
            <person name="Wu L."/>
            <person name="Ma J."/>
        </authorList>
    </citation>
    <scope>NUCLEOTIDE SEQUENCE [LARGE SCALE GENOMIC DNA]</scope>
    <source>
        <strain evidence="8">CCUG 57942</strain>
    </source>
</reference>
<dbReference type="RefSeq" id="WP_377090926.1">
    <property type="nucleotide sequence ID" value="NZ_JBHSJL010000014.1"/>
</dbReference>
<dbReference type="InterPro" id="IPR020103">
    <property type="entry name" value="PsdUridine_synth_cat_dom_sf"/>
</dbReference>
<dbReference type="InterPro" id="IPR020094">
    <property type="entry name" value="TruA/RsuA/RluB/E/F_N"/>
</dbReference>
<dbReference type="PROSITE" id="PS50889">
    <property type="entry name" value="S4"/>
    <property type="match status" value="1"/>
</dbReference>
<evidence type="ECO:0000256" key="3">
    <source>
        <dbReference type="ARBA" id="ARBA00023235"/>
    </source>
</evidence>
<evidence type="ECO:0000256" key="5">
    <source>
        <dbReference type="RuleBase" id="RU003887"/>
    </source>
</evidence>
<dbReference type="InterPro" id="IPR000748">
    <property type="entry name" value="PsdUridine_synth_RsuA/RluB/E/F"/>
</dbReference>
<dbReference type="InterPro" id="IPR036986">
    <property type="entry name" value="S4_RNA-bd_sf"/>
</dbReference>
<organism evidence="7 8">
    <name type="scientific">Rubritalea tangerina</name>
    <dbReference type="NCBI Taxonomy" id="430798"/>
    <lineage>
        <taxon>Bacteria</taxon>
        <taxon>Pseudomonadati</taxon>
        <taxon>Verrucomicrobiota</taxon>
        <taxon>Verrucomicrobiia</taxon>
        <taxon>Verrucomicrobiales</taxon>
        <taxon>Rubritaleaceae</taxon>
        <taxon>Rubritalea</taxon>
    </lineage>
</organism>
<gene>
    <name evidence="7" type="ORF">ACFSW8_07145</name>
</gene>
<dbReference type="PANTHER" id="PTHR47683">
    <property type="entry name" value="PSEUDOURIDINE SYNTHASE FAMILY PROTEIN-RELATED"/>
    <property type="match status" value="1"/>
</dbReference>
<dbReference type="InterPro" id="IPR002942">
    <property type="entry name" value="S4_RNA-bd"/>
</dbReference>
<dbReference type="InterPro" id="IPR006145">
    <property type="entry name" value="PsdUridine_synth_RsuA/RluA"/>
</dbReference>
<dbReference type="PROSITE" id="PS01149">
    <property type="entry name" value="PSI_RSU"/>
    <property type="match status" value="1"/>
</dbReference>
<dbReference type="Pfam" id="PF01479">
    <property type="entry name" value="S4"/>
    <property type="match status" value="1"/>
</dbReference>
<dbReference type="InterPro" id="IPR018496">
    <property type="entry name" value="PsdUridine_synth_RsuA/RluB_CS"/>
</dbReference>